<accession>A0ABP9UU75</accession>
<evidence type="ECO:0000313" key="8">
    <source>
        <dbReference type="EMBL" id="GAA5484292.1"/>
    </source>
</evidence>
<dbReference type="InterPro" id="IPR056488">
    <property type="entry name" value="Zn_ribbon_HMPTM"/>
</dbReference>
<feature type="domain" description="HMPTM N-terminal zinc ribbon" evidence="7">
    <location>
        <begin position="9"/>
        <end position="54"/>
    </location>
</feature>
<evidence type="ECO:0000259" key="6">
    <source>
        <dbReference type="Pfam" id="PF04055"/>
    </source>
</evidence>
<evidence type="ECO:0000256" key="5">
    <source>
        <dbReference type="ARBA" id="ARBA00023014"/>
    </source>
</evidence>
<evidence type="ECO:0000256" key="3">
    <source>
        <dbReference type="ARBA" id="ARBA00022723"/>
    </source>
</evidence>
<comment type="caution">
    <text evidence="8">The sequence shown here is derived from an EMBL/GenBank/DDBJ whole genome shotgun (WGS) entry which is preliminary data.</text>
</comment>
<dbReference type="SUPFAM" id="SSF102114">
    <property type="entry name" value="Radical SAM enzymes"/>
    <property type="match status" value="1"/>
</dbReference>
<dbReference type="Gene3D" id="3.20.20.70">
    <property type="entry name" value="Aldolase class I"/>
    <property type="match status" value="1"/>
</dbReference>
<dbReference type="InterPro" id="IPR058240">
    <property type="entry name" value="rSAM_sf"/>
</dbReference>
<keyword evidence="3" id="KW-0479">Metal-binding</keyword>
<evidence type="ECO:0000256" key="4">
    <source>
        <dbReference type="ARBA" id="ARBA00023004"/>
    </source>
</evidence>
<keyword evidence="2" id="KW-0949">S-adenosyl-L-methionine</keyword>
<comment type="cofactor">
    <cofactor evidence="1">
        <name>[4Fe-4S] cluster</name>
        <dbReference type="ChEBI" id="CHEBI:49883"/>
    </cofactor>
</comment>
<protein>
    <submittedName>
        <fullName evidence="8">GTP 3',8-cyclase</fullName>
    </submittedName>
</protein>
<gene>
    <name evidence="8" type="primary">moaA_2</name>
    <name evidence="8" type="ORF">Hsar01_03534</name>
</gene>
<keyword evidence="5" id="KW-0411">Iron-sulfur</keyword>
<keyword evidence="4" id="KW-0408">Iron</keyword>
<reference evidence="8 9" key="1">
    <citation type="submission" date="2024-02" db="EMBL/GenBank/DDBJ databases">
        <title>Haloferula sargassicola NBRC 104335.</title>
        <authorList>
            <person name="Ichikawa N."/>
            <person name="Katano-Makiyama Y."/>
            <person name="Hidaka K."/>
        </authorList>
    </citation>
    <scope>NUCLEOTIDE SEQUENCE [LARGE SCALE GENOMIC DNA]</scope>
    <source>
        <strain evidence="8 9">NBRC 104335</strain>
    </source>
</reference>
<dbReference type="SFLD" id="SFLDS00029">
    <property type="entry name" value="Radical_SAM"/>
    <property type="match status" value="1"/>
</dbReference>
<dbReference type="EMBL" id="BAABRI010000023">
    <property type="protein sequence ID" value="GAA5484292.1"/>
    <property type="molecule type" value="Genomic_DNA"/>
</dbReference>
<dbReference type="PANTHER" id="PTHR43306:SF1">
    <property type="entry name" value="7,8-DIHYDRO-6-HYDROXYMETHYLPTERIN DIMETHYLTRANSFERASE"/>
    <property type="match status" value="1"/>
</dbReference>
<dbReference type="SFLD" id="SFLDG01067">
    <property type="entry name" value="SPASM/twitch_domain_containing"/>
    <property type="match status" value="1"/>
</dbReference>
<evidence type="ECO:0000256" key="2">
    <source>
        <dbReference type="ARBA" id="ARBA00022691"/>
    </source>
</evidence>
<dbReference type="Proteomes" id="UP001476282">
    <property type="component" value="Unassembled WGS sequence"/>
</dbReference>
<evidence type="ECO:0000256" key="1">
    <source>
        <dbReference type="ARBA" id="ARBA00001966"/>
    </source>
</evidence>
<dbReference type="RefSeq" id="WP_353568389.1">
    <property type="nucleotide sequence ID" value="NZ_BAABRI010000023.1"/>
</dbReference>
<evidence type="ECO:0000313" key="9">
    <source>
        <dbReference type="Proteomes" id="UP001476282"/>
    </source>
</evidence>
<dbReference type="InterPro" id="IPR013785">
    <property type="entry name" value="Aldolase_TIM"/>
</dbReference>
<proteinExistence type="predicted"/>
<dbReference type="InterPro" id="IPR007197">
    <property type="entry name" value="rSAM"/>
</dbReference>
<organism evidence="8 9">
    <name type="scientific">Haloferula sargassicola</name>
    <dbReference type="NCBI Taxonomy" id="490096"/>
    <lineage>
        <taxon>Bacteria</taxon>
        <taxon>Pseudomonadati</taxon>
        <taxon>Verrucomicrobiota</taxon>
        <taxon>Verrucomicrobiia</taxon>
        <taxon>Verrucomicrobiales</taxon>
        <taxon>Verrucomicrobiaceae</taxon>
        <taxon>Haloferula</taxon>
    </lineage>
</organism>
<dbReference type="CDD" id="cd01335">
    <property type="entry name" value="Radical_SAM"/>
    <property type="match status" value="1"/>
</dbReference>
<dbReference type="Pfam" id="PF23545">
    <property type="entry name" value="Zn_ribbon_HMPTM"/>
    <property type="match status" value="1"/>
</dbReference>
<feature type="domain" description="Radical SAM core" evidence="6">
    <location>
        <begin position="109"/>
        <end position="274"/>
    </location>
</feature>
<dbReference type="Pfam" id="PF04055">
    <property type="entry name" value="Radical_SAM"/>
    <property type="match status" value="1"/>
</dbReference>
<dbReference type="InterPro" id="IPR034474">
    <property type="entry name" value="Methyltransferase_Class_D"/>
</dbReference>
<evidence type="ECO:0000259" key="7">
    <source>
        <dbReference type="Pfam" id="PF23545"/>
    </source>
</evidence>
<name>A0ABP9UU75_9BACT</name>
<keyword evidence="9" id="KW-1185">Reference proteome</keyword>
<dbReference type="PANTHER" id="PTHR43306">
    <property type="entry name" value="7,8-DIHYDRO-6-HYDROXYMETHYLPTERIN DIMETHYLTRANSFERASE"/>
    <property type="match status" value="1"/>
</dbReference>
<sequence length="445" mass="49616">MSQISPTKLKSTSSRCPVCHQACPAEVWRRGSDPGEIWMTRICDDHGPHEVCLASDARFYWLSQGDPSNGCGAGCACSSSPEGRVGTLGGNATRPGTPEELSTCLALIEIVDSCNLQCPTCFTDAPPGVSRERLKAHPIADLMRRIEGVLERKHRIEILQLSGGEPTLHPELFQLIDWIQAEPRIDYCLLNTNGLRLARDGEFSAKLGERARRGGFQLYLQYDGPQEEGQVELRGGDLREVKHTTMERCEQEKIPFTLAMTVCQENLGHLWETITVGLRFGLCRGVALQPMFLSGRVGLAGSRLNTADLVLAAMRQSGGKLTEADFTPLPCGDPNCAVIGYLIRSPEGLRSISEFVDFASLQGFLRDKVRYEMADLTRCGCENTELGELLHRYEMEEKNAFRIFIKPFMDSWTWDQDRIDRCCTHVIRPDGRLDSFCRYYANGAT</sequence>